<protein>
    <submittedName>
        <fullName evidence="1">SPRY domain-containing protein</fullName>
    </submittedName>
</protein>
<keyword evidence="2" id="KW-1185">Reference proteome</keyword>
<accession>A0ABR3KVM8</accession>
<dbReference type="EMBL" id="JBEUSY010000132">
    <property type="protein sequence ID" value="KAL1244663.1"/>
    <property type="molecule type" value="Genomic_DNA"/>
</dbReference>
<evidence type="ECO:0000313" key="2">
    <source>
        <dbReference type="Proteomes" id="UP001558632"/>
    </source>
</evidence>
<reference evidence="1 2" key="1">
    <citation type="submission" date="2024-07" db="EMBL/GenBank/DDBJ databases">
        <title>Enhanced genomic and transcriptomic resources for Trichinella pseudospiralis and T. spiralis underpin the discovery of pronounced molecular differences between stages and species.</title>
        <authorList>
            <person name="Pasi K.K."/>
            <person name="La Rosa G."/>
            <person name="Gomez-Morales M.A."/>
            <person name="Tosini F."/>
            <person name="Sumanam S."/>
            <person name="Young N.D."/>
            <person name="Chang B.C."/>
            <person name="Robin G.B."/>
        </authorList>
    </citation>
    <scope>NUCLEOTIDE SEQUENCE [LARGE SCALE GENOMIC DNA]</scope>
    <source>
        <strain evidence="1">ISS534</strain>
    </source>
</reference>
<sequence>MKGVVVFPVVYADDGAIIDVSFSEFNCPPPDRYQPILLEQSLLCQHKIMITYKRSQFCSFKIQQLSIDQQQ</sequence>
<evidence type="ECO:0000313" key="1">
    <source>
        <dbReference type="EMBL" id="KAL1244663.1"/>
    </source>
</evidence>
<comment type="caution">
    <text evidence="1">The sequence shown here is derived from an EMBL/GenBank/DDBJ whole genome shotgun (WGS) entry which is preliminary data.</text>
</comment>
<dbReference type="Proteomes" id="UP001558632">
    <property type="component" value="Unassembled WGS sequence"/>
</dbReference>
<organism evidence="1 2">
    <name type="scientific">Trichinella spiralis</name>
    <name type="common">Trichina worm</name>
    <dbReference type="NCBI Taxonomy" id="6334"/>
    <lineage>
        <taxon>Eukaryota</taxon>
        <taxon>Metazoa</taxon>
        <taxon>Ecdysozoa</taxon>
        <taxon>Nematoda</taxon>
        <taxon>Enoplea</taxon>
        <taxon>Dorylaimia</taxon>
        <taxon>Trichinellida</taxon>
        <taxon>Trichinellidae</taxon>
        <taxon>Trichinella</taxon>
    </lineage>
</organism>
<gene>
    <name evidence="1" type="ORF">TSPI_06296</name>
</gene>
<name>A0ABR3KVM8_TRISP</name>
<proteinExistence type="predicted"/>